<accession>A0AAD7C2H9</accession>
<evidence type="ECO:0000313" key="9">
    <source>
        <dbReference type="EMBL" id="KAJ7637118.1"/>
    </source>
</evidence>
<dbReference type="EC" id="1.11.1.-" evidence="7"/>
<dbReference type="InterPro" id="IPR002016">
    <property type="entry name" value="Haem_peroxidase"/>
</dbReference>
<keyword evidence="1 7" id="KW-0575">Peroxidase</keyword>
<comment type="similarity">
    <text evidence="6">Belongs to the peroxidase family.</text>
</comment>
<dbReference type="PANTHER" id="PTHR31356">
    <property type="entry name" value="THYLAKOID LUMENAL 29 KDA PROTEIN, CHLOROPLASTIC-RELATED"/>
    <property type="match status" value="1"/>
</dbReference>
<comment type="caution">
    <text evidence="9">The sequence shown here is derived from an EMBL/GenBank/DDBJ whole genome shotgun (WGS) entry which is preliminary data.</text>
</comment>
<keyword evidence="10" id="KW-1185">Reference proteome</keyword>
<dbReference type="PRINTS" id="PR00458">
    <property type="entry name" value="PEROXIDASE"/>
</dbReference>
<sequence length="583" mass="61617">MLLNLPASLVSYLLLTIASVRAADYHWPSLQYDALEDFLYEGQRPDGSNMAQLVTPCKLRGGVNTTVAAEWVRLVYHDIASHNVADGTGGLDGSIFFETDRVENNGPGMNNTLSDFSGFPSKYITRADIIAIATVWAVATCGGPVIPVQGGRIDANSAGPYGVPNATDTQQSIVDTFTHQGFSTQEMIQLVACGHTLGGVRYPDFPDIVPAGSNPSATVVDSFDDTHTFDHNIVSAYLDGTTVDPLIVNNASSASDLLVFSIDGNATMQSMNTAESFASTCSTVFTKMLNTVPSGVQLTDTIDLLPVKVSTSSVQLTIGSNSQLQFQAAVRLQVPGSNTKVQMYWCDRYGSDANCASGLKRFASSGSSSTVSSPVSEAMNATLKKYQFVVPIDPSQSISEFWFVVDYGNGTTLVADNGGTNYVVDQDQVLWVPSMSQAKSVLTGADAVFVTAAVKNTNTPSRVYMDCFGRATTNYIAANATYDLQLNTSIPSVAGYNFYTGVATFDFGATMSFDLHSVAENGTSYADMYRQEGLIGVSLAPASTVNTTKSSSVGGDSGAGILAPRWGVGVGLGILAVLGLSYS</sequence>
<keyword evidence="3" id="KW-0479">Metal-binding</keyword>
<dbReference type="Proteomes" id="UP001221142">
    <property type="component" value="Unassembled WGS sequence"/>
</dbReference>
<dbReference type="GO" id="GO:0046872">
    <property type="term" value="F:metal ion binding"/>
    <property type="evidence" value="ECO:0007669"/>
    <property type="project" value="UniProtKB-UniRule"/>
</dbReference>
<dbReference type="AlphaFoldDB" id="A0AAD7C2H9"/>
<evidence type="ECO:0000313" key="10">
    <source>
        <dbReference type="Proteomes" id="UP001221142"/>
    </source>
</evidence>
<evidence type="ECO:0000256" key="7">
    <source>
        <dbReference type="RuleBase" id="RU363051"/>
    </source>
</evidence>
<dbReference type="PROSITE" id="PS50873">
    <property type="entry name" value="PEROXIDASE_4"/>
    <property type="match status" value="1"/>
</dbReference>
<dbReference type="Gene3D" id="1.10.520.10">
    <property type="match status" value="1"/>
</dbReference>
<evidence type="ECO:0000256" key="2">
    <source>
        <dbReference type="ARBA" id="ARBA00022617"/>
    </source>
</evidence>
<dbReference type="SUPFAM" id="SSF48113">
    <property type="entry name" value="Heme-dependent peroxidases"/>
    <property type="match status" value="1"/>
</dbReference>
<keyword evidence="5" id="KW-0408">Iron</keyword>
<evidence type="ECO:0000259" key="8">
    <source>
        <dbReference type="PROSITE" id="PS50873"/>
    </source>
</evidence>
<dbReference type="Pfam" id="PF00141">
    <property type="entry name" value="peroxidase"/>
    <property type="match status" value="1"/>
</dbReference>
<evidence type="ECO:0000256" key="5">
    <source>
        <dbReference type="ARBA" id="ARBA00023004"/>
    </source>
</evidence>
<gene>
    <name evidence="9" type="ORF">FB45DRAFT_908297</name>
</gene>
<keyword evidence="7" id="KW-0732">Signal</keyword>
<feature type="domain" description="Plant heme peroxidase family profile" evidence="8">
    <location>
        <begin position="124"/>
        <end position="216"/>
    </location>
</feature>
<name>A0AAD7C2H9_9AGAR</name>
<keyword evidence="4 7" id="KW-0560">Oxidoreductase</keyword>
<dbReference type="EMBL" id="JARKIF010000006">
    <property type="protein sequence ID" value="KAJ7637118.1"/>
    <property type="molecule type" value="Genomic_DNA"/>
</dbReference>
<evidence type="ECO:0000256" key="4">
    <source>
        <dbReference type="ARBA" id="ARBA00023002"/>
    </source>
</evidence>
<keyword evidence="2" id="KW-0349">Heme</keyword>
<reference evidence="9" key="1">
    <citation type="submission" date="2023-03" db="EMBL/GenBank/DDBJ databases">
        <title>Massive genome expansion in bonnet fungi (Mycena s.s.) driven by repeated elements and novel gene families across ecological guilds.</title>
        <authorList>
            <consortium name="Lawrence Berkeley National Laboratory"/>
            <person name="Harder C.B."/>
            <person name="Miyauchi S."/>
            <person name="Viragh M."/>
            <person name="Kuo A."/>
            <person name="Thoen E."/>
            <person name="Andreopoulos B."/>
            <person name="Lu D."/>
            <person name="Skrede I."/>
            <person name="Drula E."/>
            <person name="Henrissat B."/>
            <person name="Morin E."/>
            <person name="Kohler A."/>
            <person name="Barry K."/>
            <person name="LaButti K."/>
            <person name="Morin E."/>
            <person name="Salamov A."/>
            <person name="Lipzen A."/>
            <person name="Mereny Z."/>
            <person name="Hegedus B."/>
            <person name="Baldrian P."/>
            <person name="Stursova M."/>
            <person name="Weitz H."/>
            <person name="Taylor A."/>
            <person name="Grigoriev I.V."/>
            <person name="Nagy L.G."/>
            <person name="Martin F."/>
            <person name="Kauserud H."/>
        </authorList>
    </citation>
    <scope>NUCLEOTIDE SEQUENCE</scope>
    <source>
        <strain evidence="9">9284</strain>
    </source>
</reference>
<evidence type="ECO:0000256" key="1">
    <source>
        <dbReference type="ARBA" id="ARBA00022559"/>
    </source>
</evidence>
<evidence type="ECO:0000256" key="3">
    <source>
        <dbReference type="ARBA" id="ARBA00022723"/>
    </source>
</evidence>
<dbReference type="GO" id="GO:0034599">
    <property type="term" value="P:cellular response to oxidative stress"/>
    <property type="evidence" value="ECO:0007669"/>
    <property type="project" value="InterPro"/>
</dbReference>
<dbReference type="InterPro" id="IPR010255">
    <property type="entry name" value="Haem_peroxidase_sf"/>
</dbReference>
<dbReference type="GO" id="GO:0004601">
    <property type="term" value="F:peroxidase activity"/>
    <property type="evidence" value="ECO:0007669"/>
    <property type="project" value="UniProtKB-KW"/>
</dbReference>
<dbReference type="GO" id="GO:0000302">
    <property type="term" value="P:response to reactive oxygen species"/>
    <property type="evidence" value="ECO:0007669"/>
    <property type="project" value="TreeGrafter"/>
</dbReference>
<dbReference type="PANTHER" id="PTHR31356:SF53">
    <property type="entry name" value="HEME PEROXIDASE"/>
    <property type="match status" value="1"/>
</dbReference>
<organism evidence="9 10">
    <name type="scientific">Roridomyces roridus</name>
    <dbReference type="NCBI Taxonomy" id="1738132"/>
    <lineage>
        <taxon>Eukaryota</taxon>
        <taxon>Fungi</taxon>
        <taxon>Dikarya</taxon>
        <taxon>Basidiomycota</taxon>
        <taxon>Agaricomycotina</taxon>
        <taxon>Agaricomycetes</taxon>
        <taxon>Agaricomycetidae</taxon>
        <taxon>Agaricales</taxon>
        <taxon>Marasmiineae</taxon>
        <taxon>Mycenaceae</taxon>
        <taxon>Roridomyces</taxon>
    </lineage>
</organism>
<dbReference type="GO" id="GO:0042744">
    <property type="term" value="P:hydrogen peroxide catabolic process"/>
    <property type="evidence" value="ECO:0007669"/>
    <property type="project" value="TreeGrafter"/>
</dbReference>
<feature type="chain" id="PRO_5041779858" description="Peroxidase" evidence="7">
    <location>
        <begin position="23"/>
        <end position="583"/>
    </location>
</feature>
<evidence type="ECO:0000256" key="6">
    <source>
        <dbReference type="RuleBase" id="RU004241"/>
    </source>
</evidence>
<proteinExistence type="inferred from homology"/>
<dbReference type="GO" id="GO:0020037">
    <property type="term" value="F:heme binding"/>
    <property type="evidence" value="ECO:0007669"/>
    <property type="project" value="UniProtKB-UniRule"/>
</dbReference>
<feature type="signal peptide" evidence="7">
    <location>
        <begin position="1"/>
        <end position="22"/>
    </location>
</feature>
<dbReference type="InterPro" id="IPR044831">
    <property type="entry name" value="Ccp1-like"/>
</dbReference>
<protein>
    <recommendedName>
        <fullName evidence="7">Peroxidase</fullName>
        <ecNumber evidence="7">1.11.1.-</ecNumber>
    </recommendedName>
</protein>